<dbReference type="SUPFAM" id="SSF55347">
    <property type="entry name" value="Glyceraldehyde-3-phosphate dehydrogenase-like, C-terminal domain"/>
    <property type="match status" value="1"/>
</dbReference>
<dbReference type="PANTHER" id="PTHR43377:SF1">
    <property type="entry name" value="BILIVERDIN REDUCTASE A"/>
    <property type="match status" value="1"/>
</dbReference>
<proteinExistence type="predicted"/>
<feature type="domain" description="GFO/IDH/MocA-like oxidoreductase" evidence="2">
    <location>
        <begin position="150"/>
        <end position="275"/>
    </location>
</feature>
<dbReference type="InterPro" id="IPR000683">
    <property type="entry name" value="Gfo/Idh/MocA-like_OxRdtase_N"/>
</dbReference>
<dbReference type="Gene3D" id="3.30.360.10">
    <property type="entry name" value="Dihydrodipicolinate Reductase, domain 2"/>
    <property type="match status" value="1"/>
</dbReference>
<dbReference type="InterPro" id="IPR055170">
    <property type="entry name" value="GFO_IDH_MocA-like_dom"/>
</dbReference>
<dbReference type="Pfam" id="PF01408">
    <property type="entry name" value="GFO_IDH_MocA"/>
    <property type="match status" value="1"/>
</dbReference>
<evidence type="ECO:0000313" key="3">
    <source>
        <dbReference type="EMBL" id="SEM91334.1"/>
    </source>
</evidence>
<dbReference type="Gene3D" id="3.40.50.720">
    <property type="entry name" value="NAD(P)-binding Rossmann-like Domain"/>
    <property type="match status" value="1"/>
</dbReference>
<dbReference type="PANTHER" id="PTHR43377">
    <property type="entry name" value="BILIVERDIN REDUCTASE A"/>
    <property type="match status" value="1"/>
</dbReference>
<sequence length="387" mass="41464">MIQGNGSDRAAHQAKGGRVALIGCGFVADLYLRSFAVHPEVTVIAVHDRDSARMAAFAAHWGVQPADSLAALLARLTPGDVVLNLTNPDAHYEINRACLEAGHHVYCEKPLAMEMTQAQALHDLATARGLMLVSAPCSVLGEAAQVLLSAVRRGVAGVPRLVYAELDDGFIPQAPFAKWQSESGAPWPHADEFAVGCTLEHAGYYLSWLIAMFGPVERVVGASAEVLPDKPGATGTPDFSVATLFFAQGPVARLTCSIAAPHDHRIRVIGDDGVLQVKEAWSNAAAVRFYRRFVLRRRLMEHPFGRRLRPRAASHPKVGRWGAASMNFALGPVEMLAALAEGRACRLTNAMALHLTEVTLAIQNAGCDAGAHVMQSTCEPMEAASWA</sequence>
<dbReference type="Proteomes" id="UP000182160">
    <property type="component" value="Unassembled WGS sequence"/>
</dbReference>
<reference evidence="3 4" key="1">
    <citation type="submission" date="2016-10" db="EMBL/GenBank/DDBJ databases">
        <authorList>
            <person name="de Groot N.N."/>
        </authorList>
    </citation>
    <scope>NUCLEOTIDE SEQUENCE [LARGE SCALE GENOMIC DNA]</scope>
    <source>
        <strain evidence="3 4">DSM 11457</strain>
    </source>
</reference>
<dbReference type="Pfam" id="PF22725">
    <property type="entry name" value="GFO_IDH_MocA_C3"/>
    <property type="match status" value="1"/>
</dbReference>
<dbReference type="SUPFAM" id="SSF51735">
    <property type="entry name" value="NAD(P)-binding Rossmann-fold domains"/>
    <property type="match status" value="1"/>
</dbReference>
<name>A0A1H8CA56_9RHOB</name>
<dbReference type="InterPro" id="IPR051450">
    <property type="entry name" value="Gfo/Idh/MocA_Oxidoreductases"/>
</dbReference>
<dbReference type="GO" id="GO:0000166">
    <property type="term" value="F:nucleotide binding"/>
    <property type="evidence" value="ECO:0007669"/>
    <property type="project" value="InterPro"/>
</dbReference>
<feature type="domain" description="Gfo/Idh/MocA-like oxidoreductase N-terminal" evidence="1">
    <location>
        <begin position="18"/>
        <end position="132"/>
    </location>
</feature>
<protein>
    <submittedName>
        <fullName evidence="3">Predicted dehydrogenase</fullName>
    </submittedName>
</protein>
<dbReference type="RefSeq" id="WP_074786329.1">
    <property type="nucleotide sequence ID" value="NZ_FOBO01000009.1"/>
</dbReference>
<gene>
    <name evidence="3" type="ORF">SAMN04488077_109125</name>
</gene>
<dbReference type="EMBL" id="FOBO01000009">
    <property type="protein sequence ID" value="SEM91334.1"/>
    <property type="molecule type" value="Genomic_DNA"/>
</dbReference>
<evidence type="ECO:0000259" key="2">
    <source>
        <dbReference type="Pfam" id="PF22725"/>
    </source>
</evidence>
<dbReference type="AlphaFoldDB" id="A0A1H8CA56"/>
<evidence type="ECO:0000313" key="4">
    <source>
        <dbReference type="Proteomes" id="UP000182160"/>
    </source>
</evidence>
<dbReference type="InterPro" id="IPR036291">
    <property type="entry name" value="NAD(P)-bd_dom_sf"/>
</dbReference>
<evidence type="ECO:0000259" key="1">
    <source>
        <dbReference type="Pfam" id="PF01408"/>
    </source>
</evidence>
<accession>A0A1H8CA56</accession>
<organism evidence="3 4">
    <name type="scientific">Roseovarius tolerans</name>
    <dbReference type="NCBI Taxonomy" id="74031"/>
    <lineage>
        <taxon>Bacteria</taxon>
        <taxon>Pseudomonadati</taxon>
        <taxon>Pseudomonadota</taxon>
        <taxon>Alphaproteobacteria</taxon>
        <taxon>Rhodobacterales</taxon>
        <taxon>Roseobacteraceae</taxon>
        <taxon>Roseovarius</taxon>
    </lineage>
</organism>